<keyword evidence="2" id="KW-1185">Reference proteome</keyword>
<dbReference type="InterPro" id="IPR001343">
    <property type="entry name" value="Hemolysn_Ca-bd"/>
</dbReference>
<proteinExistence type="predicted"/>
<dbReference type="Gene3D" id="2.160.20.160">
    <property type="match status" value="1"/>
</dbReference>
<dbReference type="PRINTS" id="PR00313">
    <property type="entry name" value="CABNDNGRPT"/>
</dbReference>
<gene>
    <name evidence="1" type="ORF">PUT78_12310</name>
</gene>
<dbReference type="Pfam" id="PF00353">
    <property type="entry name" value="HemolysinCabind"/>
    <property type="match status" value="5"/>
</dbReference>
<evidence type="ECO:0008006" key="3">
    <source>
        <dbReference type="Google" id="ProtNLM"/>
    </source>
</evidence>
<evidence type="ECO:0000313" key="2">
    <source>
        <dbReference type="Proteomes" id="UP001431784"/>
    </source>
</evidence>
<reference evidence="1" key="1">
    <citation type="submission" date="2023-02" db="EMBL/GenBank/DDBJ databases">
        <title>Description of Roseinatronobacter alkalisoli sp. nov., an alkaliphilic bacerium isolated from soda soil.</title>
        <authorList>
            <person name="Wei W."/>
        </authorList>
    </citation>
    <scope>NUCLEOTIDE SEQUENCE</scope>
    <source>
        <strain evidence="1">HJB301</strain>
    </source>
</reference>
<dbReference type="SUPFAM" id="SSF51120">
    <property type="entry name" value="beta-Roll"/>
    <property type="match status" value="1"/>
</dbReference>
<sequence length="268" mass="28865">MLQGTSGSDLITPLDLQRIYIETWQESMFQQRINEIRGGAGNDTITADSFGDPDNPGIWLWGQSVDLISGGPGDDLITKNTPFMADIYGGDGNDTIIAANARIYAGAGDDVIVSESYYSDEEVETQIIRAGSGDDTVIVNNGFADIRGGDGNDTFILNYDRPVMDSNGIVVNDFPRFGNVIIRDFDPETDLLRINLPASGSGNVELESIQQRDAGVRINLTLTVPPSGDGEDEGGVFRARIFLHGVTGVDDFDVENTDAATTVTFGRD</sequence>
<comment type="caution">
    <text evidence="1">The sequence shown here is derived from an EMBL/GenBank/DDBJ whole genome shotgun (WGS) entry which is preliminary data.</text>
</comment>
<organism evidence="1 2">
    <name type="scientific">Roseinatronobacter alkalisoli</name>
    <dbReference type="NCBI Taxonomy" id="3028235"/>
    <lineage>
        <taxon>Bacteria</taxon>
        <taxon>Pseudomonadati</taxon>
        <taxon>Pseudomonadota</taxon>
        <taxon>Alphaproteobacteria</taxon>
        <taxon>Rhodobacterales</taxon>
        <taxon>Paracoccaceae</taxon>
        <taxon>Roseinatronobacter</taxon>
    </lineage>
</organism>
<dbReference type="Proteomes" id="UP001431784">
    <property type="component" value="Unassembled WGS sequence"/>
</dbReference>
<dbReference type="EMBL" id="JAQZSM010000010">
    <property type="protein sequence ID" value="MDD7971887.1"/>
    <property type="molecule type" value="Genomic_DNA"/>
</dbReference>
<protein>
    <recommendedName>
        <fullName evidence="3">Calcium-binding protein</fullName>
    </recommendedName>
</protein>
<evidence type="ECO:0000313" key="1">
    <source>
        <dbReference type="EMBL" id="MDD7971887.1"/>
    </source>
</evidence>
<name>A0ABT5T9U0_9RHOB</name>
<dbReference type="InterPro" id="IPR011049">
    <property type="entry name" value="Serralysin-like_metalloprot_C"/>
</dbReference>
<accession>A0ABT5T9U0</accession>